<evidence type="ECO:0000313" key="2">
    <source>
        <dbReference type="EMBL" id="KAF0727590.1"/>
    </source>
</evidence>
<feature type="transmembrane region" description="Helical" evidence="1">
    <location>
        <begin position="201"/>
        <end position="221"/>
    </location>
</feature>
<name>A0A6G0WK24_9STRA</name>
<keyword evidence="1" id="KW-1133">Transmembrane helix</keyword>
<dbReference type="AlphaFoldDB" id="A0A6G0WK24"/>
<dbReference type="SUPFAM" id="SSF48317">
    <property type="entry name" value="Acid phosphatase/Vanadium-dependent haloperoxidase"/>
    <property type="match status" value="1"/>
</dbReference>
<keyword evidence="1" id="KW-0472">Membrane</keyword>
<keyword evidence="1" id="KW-0812">Transmembrane</keyword>
<dbReference type="InterPro" id="IPR036938">
    <property type="entry name" value="PAP2/HPO_sf"/>
</dbReference>
<reference evidence="2 3" key="1">
    <citation type="submission" date="2019-07" db="EMBL/GenBank/DDBJ databases">
        <title>Genomics analysis of Aphanomyces spp. identifies a new class of oomycete effector associated with host adaptation.</title>
        <authorList>
            <person name="Gaulin E."/>
        </authorList>
    </citation>
    <scope>NUCLEOTIDE SEQUENCE [LARGE SCALE GENOMIC DNA]</scope>
    <source>
        <strain evidence="2 3">ATCC 201684</strain>
    </source>
</reference>
<protein>
    <submittedName>
        <fullName evidence="2">Uncharacterized protein</fullName>
    </submittedName>
</protein>
<gene>
    <name evidence="2" type="ORF">Ae201684_014417</name>
</gene>
<evidence type="ECO:0000256" key="1">
    <source>
        <dbReference type="SAM" id="Phobius"/>
    </source>
</evidence>
<comment type="caution">
    <text evidence="2">The sequence shown here is derived from an EMBL/GenBank/DDBJ whole genome shotgun (WGS) entry which is preliminary data.</text>
</comment>
<dbReference type="CDD" id="cd01610">
    <property type="entry name" value="PAP2_like"/>
    <property type="match status" value="1"/>
</dbReference>
<feature type="transmembrane region" description="Helical" evidence="1">
    <location>
        <begin position="59"/>
        <end position="78"/>
    </location>
</feature>
<organism evidence="2 3">
    <name type="scientific">Aphanomyces euteiches</name>
    <dbReference type="NCBI Taxonomy" id="100861"/>
    <lineage>
        <taxon>Eukaryota</taxon>
        <taxon>Sar</taxon>
        <taxon>Stramenopiles</taxon>
        <taxon>Oomycota</taxon>
        <taxon>Saprolegniomycetes</taxon>
        <taxon>Saprolegniales</taxon>
        <taxon>Verrucalvaceae</taxon>
        <taxon>Aphanomyces</taxon>
    </lineage>
</organism>
<sequence length="282" mass="31545">MKERQPRSASWKDALKTKPILEMDFQVIWWLYSQKTNYPNLTYFMHSIVSRYRTRDVSIVLWLFFFYCAGFLGFPFVWKCLGNLIVVLTLQYAIQAKRPIDYDESLYLHECTDPDTYGFPSVDTHMAVVILLPAFFVDGISPATLAFMVACFGLVGLSRIYVGIRSPSQVVGSWATGVLGHGVGEFVHAALQSKPALAPSYHRFALVCVIVVAFFGLALWVEGNESRVASIPRQEFTRVIGSIIRGADDVGPPTSSASSSSASKRDSFYYLMQTARSFPTTI</sequence>
<dbReference type="Proteomes" id="UP000481153">
    <property type="component" value="Unassembled WGS sequence"/>
</dbReference>
<proteinExistence type="predicted"/>
<feature type="transmembrane region" description="Helical" evidence="1">
    <location>
        <begin position="144"/>
        <end position="164"/>
    </location>
</feature>
<dbReference type="Gene3D" id="1.20.144.10">
    <property type="entry name" value="Phosphatidic acid phosphatase type 2/haloperoxidase"/>
    <property type="match status" value="1"/>
</dbReference>
<evidence type="ECO:0000313" key="3">
    <source>
        <dbReference type="Proteomes" id="UP000481153"/>
    </source>
</evidence>
<dbReference type="EMBL" id="VJMJ01000193">
    <property type="protein sequence ID" value="KAF0727590.1"/>
    <property type="molecule type" value="Genomic_DNA"/>
</dbReference>
<accession>A0A6G0WK24</accession>
<dbReference type="VEuPathDB" id="FungiDB:AeMF1_009754"/>
<keyword evidence="3" id="KW-1185">Reference proteome</keyword>